<accession>A0A3M6UUF0</accession>
<feature type="non-terminal residue" evidence="1">
    <location>
        <position position="185"/>
    </location>
</feature>
<keyword evidence="2" id="KW-1185">Reference proteome</keyword>
<dbReference type="EMBL" id="RCHS01000684">
    <property type="protein sequence ID" value="RMX57270.1"/>
    <property type="molecule type" value="Genomic_DNA"/>
</dbReference>
<evidence type="ECO:0000313" key="1">
    <source>
        <dbReference type="EMBL" id="RMX57270.1"/>
    </source>
</evidence>
<organism evidence="1 2">
    <name type="scientific">Pocillopora damicornis</name>
    <name type="common">Cauliflower coral</name>
    <name type="synonym">Millepora damicornis</name>
    <dbReference type="NCBI Taxonomy" id="46731"/>
    <lineage>
        <taxon>Eukaryota</taxon>
        <taxon>Metazoa</taxon>
        <taxon>Cnidaria</taxon>
        <taxon>Anthozoa</taxon>
        <taxon>Hexacorallia</taxon>
        <taxon>Scleractinia</taxon>
        <taxon>Astrocoeniina</taxon>
        <taxon>Pocilloporidae</taxon>
        <taxon>Pocillopora</taxon>
    </lineage>
</organism>
<sequence>MCELEILHDFNFSLPNSAELSSIVLVGGVNLPPINWSTDLPVSLSAGSHAMDNIFCELIDDNFLQQFITGPTHISGSTLDLIVGTLHGSQDCASEVFVETRIYQFNCHYQRATLHAANLGCLFKQTIQRLSIAELDNINDRRNTQTNAEWTKKLPKDLCILLERQSMMTFQEKCCQSSCKNVAVR</sequence>
<evidence type="ECO:0000313" key="2">
    <source>
        <dbReference type="Proteomes" id="UP000275408"/>
    </source>
</evidence>
<comment type="caution">
    <text evidence="1">The sequence shown here is derived from an EMBL/GenBank/DDBJ whole genome shotgun (WGS) entry which is preliminary data.</text>
</comment>
<gene>
    <name evidence="1" type="ORF">pdam_00023901</name>
</gene>
<reference evidence="1 2" key="1">
    <citation type="journal article" date="2018" name="Sci. Rep.">
        <title>Comparative analysis of the Pocillopora damicornis genome highlights role of immune system in coral evolution.</title>
        <authorList>
            <person name="Cunning R."/>
            <person name="Bay R.A."/>
            <person name="Gillette P."/>
            <person name="Baker A.C."/>
            <person name="Traylor-Knowles N."/>
        </authorList>
    </citation>
    <scope>NUCLEOTIDE SEQUENCE [LARGE SCALE GENOMIC DNA]</scope>
    <source>
        <strain evidence="1">RSMAS</strain>
        <tissue evidence="1">Whole animal</tissue>
    </source>
</reference>
<name>A0A3M6UUF0_POCDA</name>
<proteinExistence type="predicted"/>
<dbReference type="Proteomes" id="UP000275408">
    <property type="component" value="Unassembled WGS sequence"/>
</dbReference>
<protein>
    <submittedName>
        <fullName evidence="1">Uncharacterized protein</fullName>
    </submittedName>
</protein>
<dbReference type="AlphaFoldDB" id="A0A3M6UUF0"/>